<evidence type="ECO:0000313" key="3">
    <source>
        <dbReference type="Proteomes" id="UP000715095"/>
    </source>
</evidence>
<comment type="caution">
    <text evidence="2">The sequence shown here is derived from an EMBL/GenBank/DDBJ whole genome shotgun (WGS) entry which is preliminary data.</text>
</comment>
<proteinExistence type="predicted"/>
<evidence type="ECO:0000313" key="2">
    <source>
        <dbReference type="EMBL" id="MBM6704465.1"/>
    </source>
</evidence>
<dbReference type="Proteomes" id="UP000715095">
    <property type="component" value="Unassembled WGS sequence"/>
</dbReference>
<feature type="transmembrane region" description="Helical" evidence="1">
    <location>
        <begin position="54"/>
        <end position="70"/>
    </location>
</feature>
<feature type="transmembrane region" description="Helical" evidence="1">
    <location>
        <begin position="29"/>
        <end position="47"/>
    </location>
</feature>
<gene>
    <name evidence="2" type="ORF">H6A60_08225</name>
</gene>
<sequence length="184" mass="20931">MTRTILKVFLAALLVIFPFWAYFGLMRFGLVPVAAALLAIAFVRLALDANKTTAAQFVLALVLSLAALLMRSHKAVLLYPVLMNGFFLAIFASSLRRGAIPMAERFARLKEKTLPPEAIRWCRGVTQAWCVFFVVNGGIALWTVFLEDKQYWTLWNGLLSYIAIGLMFAVEYVLRRRKMRQTHR</sequence>
<protein>
    <submittedName>
        <fullName evidence="2">Strain DSM</fullName>
    </submittedName>
</protein>
<keyword evidence="1" id="KW-0472">Membrane</keyword>
<keyword evidence="1" id="KW-1133">Transmembrane helix</keyword>
<keyword evidence="1" id="KW-0812">Transmembrane</keyword>
<keyword evidence="3" id="KW-1185">Reference proteome</keyword>
<feature type="transmembrane region" description="Helical" evidence="1">
    <location>
        <begin position="152"/>
        <end position="174"/>
    </location>
</feature>
<feature type="transmembrane region" description="Helical" evidence="1">
    <location>
        <begin position="128"/>
        <end position="146"/>
    </location>
</feature>
<reference evidence="2 3" key="1">
    <citation type="journal article" date="2021" name="Sci. Rep.">
        <title>The distribution of antibiotic resistance genes in chicken gut microbiota commensals.</title>
        <authorList>
            <person name="Juricova H."/>
            <person name="Matiasovicova J."/>
            <person name="Kubasova T."/>
            <person name="Cejkova D."/>
            <person name="Rychlik I."/>
        </authorList>
    </citation>
    <scope>NUCLEOTIDE SEQUENCE [LARGE SCALE GENOMIC DNA]</scope>
    <source>
        <strain evidence="2 3">An829</strain>
    </source>
</reference>
<dbReference type="RefSeq" id="WP_205103317.1">
    <property type="nucleotide sequence ID" value="NZ_JACJJC010000012.1"/>
</dbReference>
<evidence type="ECO:0000256" key="1">
    <source>
        <dbReference type="SAM" id="Phobius"/>
    </source>
</evidence>
<accession>A0ABS2DT09</accession>
<name>A0ABS2DT09_9BURK</name>
<organism evidence="2 3">
    <name type="scientific">Sutterella massiliensis</name>
    <dbReference type="NCBI Taxonomy" id="1816689"/>
    <lineage>
        <taxon>Bacteria</taxon>
        <taxon>Pseudomonadati</taxon>
        <taxon>Pseudomonadota</taxon>
        <taxon>Betaproteobacteria</taxon>
        <taxon>Burkholderiales</taxon>
        <taxon>Sutterellaceae</taxon>
        <taxon>Sutterella</taxon>
    </lineage>
</organism>
<feature type="transmembrane region" description="Helical" evidence="1">
    <location>
        <begin position="76"/>
        <end position="95"/>
    </location>
</feature>
<feature type="transmembrane region" description="Helical" evidence="1">
    <location>
        <begin position="5"/>
        <end position="23"/>
    </location>
</feature>
<dbReference type="EMBL" id="JACJJC010000012">
    <property type="protein sequence ID" value="MBM6704465.1"/>
    <property type="molecule type" value="Genomic_DNA"/>
</dbReference>